<dbReference type="PANTHER" id="PTHR42783">
    <property type="entry name" value="GLUTAMATE SYNTHASE [NADPH] SMALL CHAIN"/>
    <property type="match status" value="1"/>
</dbReference>
<evidence type="ECO:0000313" key="3">
    <source>
        <dbReference type="Proteomes" id="UP000002710"/>
    </source>
</evidence>
<evidence type="ECO:0000259" key="1">
    <source>
        <dbReference type="Pfam" id="PF07992"/>
    </source>
</evidence>
<sequence>MSNPMNFAFLRKSPLPPNGRKVGIIGAGPSGLAACGYLACLGYEVVVYDKLPQPGGLMVFGIPRKRIPPERIRAGVRRMERQFGVVFRTKTKICCSAPLHEEEGDHFSCDIRGLGELVEEHDAVMICTGSWKSRKLGIPGENLAGVHSGLEFLFPIRAAKYASPNVTMPDVRGKRVAVVGAGHSAVDVVDSAHALGAAKIYMIYRRTAREAPCGSFEIDRICEMGAEWLERRTPLRVEGECGVQRLELANGMTGEAEHLDVDMLITAIGEIPTPPFQQELGLENVRKGEVRWLHMTSIENVFVAGDVLTGPSKIGKAVYSGLRASRSLTNWLDLKAQNREGEYRYDEDRIVP</sequence>
<dbReference type="eggNOG" id="COG0493">
    <property type="taxonomic scope" value="Bacteria"/>
</dbReference>
<name>Q30ZL3_OLEA2</name>
<gene>
    <name evidence="2" type="ordered locus">Dde_2086</name>
</gene>
<dbReference type="Gene3D" id="3.50.50.60">
    <property type="entry name" value="FAD/NAD(P)-binding domain"/>
    <property type="match status" value="2"/>
</dbReference>
<dbReference type="Pfam" id="PF07992">
    <property type="entry name" value="Pyr_redox_2"/>
    <property type="match status" value="1"/>
</dbReference>
<dbReference type="GO" id="GO:0004355">
    <property type="term" value="F:glutamate synthase (NADPH) activity"/>
    <property type="evidence" value="ECO:0007669"/>
    <property type="project" value="UniProtKB-EC"/>
</dbReference>
<evidence type="ECO:0000313" key="2">
    <source>
        <dbReference type="EMBL" id="ABB38883.1"/>
    </source>
</evidence>
<keyword evidence="3" id="KW-1185">Reference proteome</keyword>
<dbReference type="PANTHER" id="PTHR42783:SF3">
    <property type="entry name" value="GLUTAMATE SYNTHASE [NADPH] SMALL CHAIN-RELATED"/>
    <property type="match status" value="1"/>
</dbReference>
<organism evidence="2 3">
    <name type="scientific">Oleidesulfovibrio alaskensis (strain ATCC BAA-1058 / DSM 17464 / G20)</name>
    <name type="common">Desulfovibrio alaskensis</name>
    <dbReference type="NCBI Taxonomy" id="207559"/>
    <lineage>
        <taxon>Bacteria</taxon>
        <taxon>Pseudomonadati</taxon>
        <taxon>Thermodesulfobacteriota</taxon>
        <taxon>Desulfovibrionia</taxon>
        <taxon>Desulfovibrionales</taxon>
        <taxon>Desulfovibrionaceae</taxon>
        <taxon>Oleidesulfovibrio</taxon>
    </lineage>
</organism>
<dbReference type="PRINTS" id="PR00419">
    <property type="entry name" value="ADXRDTASE"/>
</dbReference>
<feature type="domain" description="FAD/NAD(P)-binding" evidence="1">
    <location>
        <begin position="21"/>
        <end position="321"/>
    </location>
</feature>
<dbReference type="RefSeq" id="WP_011367988.1">
    <property type="nucleotide sequence ID" value="NC_007519.1"/>
</dbReference>
<dbReference type="NCBIfam" id="NF009409">
    <property type="entry name" value="PRK12770.1"/>
    <property type="match status" value="1"/>
</dbReference>
<keyword evidence="2" id="KW-0560">Oxidoreductase</keyword>
<proteinExistence type="predicted"/>
<dbReference type="InterPro" id="IPR036188">
    <property type="entry name" value="FAD/NAD-bd_sf"/>
</dbReference>
<dbReference type="EC" id="1.4.1.13" evidence="2"/>
<dbReference type="AlphaFoldDB" id="Q30ZL3"/>
<accession>Q30ZL3</accession>
<dbReference type="KEGG" id="dde:Dde_2086"/>
<protein>
    <submittedName>
        <fullName evidence="2">Glutamate synthase (NADPH)</fullName>
        <ecNumber evidence="2">1.4.1.13</ecNumber>
    </submittedName>
</protein>
<dbReference type="Proteomes" id="UP000002710">
    <property type="component" value="Chromosome"/>
</dbReference>
<dbReference type="SUPFAM" id="SSF51971">
    <property type="entry name" value="Nucleotide-binding domain"/>
    <property type="match status" value="1"/>
</dbReference>
<dbReference type="EMBL" id="CP000112">
    <property type="protein sequence ID" value="ABB38883.1"/>
    <property type="molecule type" value="Genomic_DNA"/>
</dbReference>
<dbReference type="InterPro" id="IPR023753">
    <property type="entry name" value="FAD/NAD-binding_dom"/>
</dbReference>
<reference evidence="2 3" key="1">
    <citation type="journal article" date="2011" name="J. Bacteriol.">
        <title>Complete genome sequence and updated annotation of Desulfovibrio alaskensis G20.</title>
        <authorList>
            <person name="Hauser L.J."/>
            <person name="Land M.L."/>
            <person name="Brown S.D."/>
            <person name="Larimer F."/>
            <person name="Keller K.L."/>
            <person name="Rapp-Giles B.J."/>
            <person name="Price M.N."/>
            <person name="Lin M."/>
            <person name="Bruce D.C."/>
            <person name="Detter J.C."/>
            <person name="Tapia R."/>
            <person name="Han C.S."/>
            <person name="Goodwin L.A."/>
            <person name="Cheng J.F."/>
            <person name="Pitluck S."/>
            <person name="Copeland A."/>
            <person name="Lucas S."/>
            <person name="Nolan M."/>
            <person name="Lapidus A.L."/>
            <person name="Palumbo A.V."/>
            <person name="Wall J.D."/>
        </authorList>
    </citation>
    <scope>NUCLEOTIDE SEQUENCE [LARGE SCALE GENOMIC DNA]</scope>
    <source>
        <strain evidence="3">ATCC BAA 1058 / DSM 17464 / G20</strain>
    </source>
</reference>
<dbReference type="STRING" id="207559.Dde_2086"/>
<dbReference type="HOGENOM" id="CLU_000422_3_3_7"/>